<comment type="caution">
    <text evidence="1">The sequence shown here is derived from an EMBL/GenBank/DDBJ whole genome shotgun (WGS) entry which is preliminary data.</text>
</comment>
<accession>A0ABC8S5T8</accession>
<protein>
    <submittedName>
        <fullName evidence="1">Uncharacterized protein</fullName>
    </submittedName>
</protein>
<name>A0ABC8S5T8_9AQUA</name>
<proteinExistence type="predicted"/>
<sequence length="82" mass="8519">MGIAITCSKSTEVCSGAAKGHGSFSVEILGETVVRSKEALELGVASVEVLCELVVRAKEALGKVLLASRRDIVVGQDAVGRY</sequence>
<keyword evidence="2" id="KW-1185">Reference proteome</keyword>
<reference evidence="1 2" key="1">
    <citation type="submission" date="2024-02" db="EMBL/GenBank/DDBJ databases">
        <authorList>
            <person name="Vignale AGUSTIN F."/>
            <person name="Sosa J E."/>
            <person name="Modenutti C."/>
        </authorList>
    </citation>
    <scope>NUCLEOTIDE SEQUENCE [LARGE SCALE GENOMIC DNA]</scope>
</reference>
<dbReference type="EMBL" id="CAUOFW020002280">
    <property type="protein sequence ID" value="CAK9152581.1"/>
    <property type="molecule type" value="Genomic_DNA"/>
</dbReference>
<dbReference type="Proteomes" id="UP001642360">
    <property type="component" value="Unassembled WGS sequence"/>
</dbReference>
<organism evidence="1 2">
    <name type="scientific">Ilex paraguariensis</name>
    <name type="common">yerba mate</name>
    <dbReference type="NCBI Taxonomy" id="185542"/>
    <lineage>
        <taxon>Eukaryota</taxon>
        <taxon>Viridiplantae</taxon>
        <taxon>Streptophyta</taxon>
        <taxon>Embryophyta</taxon>
        <taxon>Tracheophyta</taxon>
        <taxon>Spermatophyta</taxon>
        <taxon>Magnoliopsida</taxon>
        <taxon>eudicotyledons</taxon>
        <taxon>Gunneridae</taxon>
        <taxon>Pentapetalae</taxon>
        <taxon>asterids</taxon>
        <taxon>campanulids</taxon>
        <taxon>Aquifoliales</taxon>
        <taxon>Aquifoliaceae</taxon>
        <taxon>Ilex</taxon>
    </lineage>
</organism>
<dbReference type="AlphaFoldDB" id="A0ABC8S5T8"/>
<evidence type="ECO:0000313" key="1">
    <source>
        <dbReference type="EMBL" id="CAK9152581.1"/>
    </source>
</evidence>
<evidence type="ECO:0000313" key="2">
    <source>
        <dbReference type="Proteomes" id="UP001642360"/>
    </source>
</evidence>
<gene>
    <name evidence="1" type="ORF">ILEXP_LOCUS20808</name>
</gene>